<evidence type="ECO:0000313" key="1">
    <source>
        <dbReference type="EMBL" id="KAJ9104875.1"/>
    </source>
</evidence>
<organism evidence="1 2">
    <name type="scientific">Naganishia cerealis</name>
    <dbReference type="NCBI Taxonomy" id="610337"/>
    <lineage>
        <taxon>Eukaryota</taxon>
        <taxon>Fungi</taxon>
        <taxon>Dikarya</taxon>
        <taxon>Basidiomycota</taxon>
        <taxon>Agaricomycotina</taxon>
        <taxon>Tremellomycetes</taxon>
        <taxon>Filobasidiales</taxon>
        <taxon>Filobasidiaceae</taxon>
        <taxon>Naganishia</taxon>
    </lineage>
</organism>
<proteinExistence type="predicted"/>
<dbReference type="EMBL" id="JASBWR010000038">
    <property type="protein sequence ID" value="KAJ9104875.1"/>
    <property type="molecule type" value="Genomic_DNA"/>
</dbReference>
<reference evidence="1" key="1">
    <citation type="submission" date="2023-04" db="EMBL/GenBank/DDBJ databases">
        <title>Draft Genome sequencing of Naganishia species isolated from polar environments using Oxford Nanopore Technology.</title>
        <authorList>
            <person name="Leo P."/>
            <person name="Venkateswaran K."/>
        </authorList>
    </citation>
    <scope>NUCLEOTIDE SEQUENCE</scope>
    <source>
        <strain evidence="1">MNA-CCFEE 5261</strain>
    </source>
</reference>
<protein>
    <submittedName>
        <fullName evidence="1">Uncharacterized protein</fullName>
    </submittedName>
</protein>
<sequence>METPQTHTITKLDSSVINRIAAGEIIIQPANALKELIENLIDAGSTSVDILVKDGGIKLLQITDNGHGIHKEDLQLLCERFATSKLAKFEDLESISTYGFRGEALASISHIARLSVVTKTKTSDLAYKAFYLGGKLVGQNFNTNAVAEPKPTAGTDGTQLTVEDLFYNMPSRLKSLKSKNDEYSKILDVVGRYAIHCQNVGFSCKKYGESHQALSTRPHMLLKERIRIVQGSAIANDLIDLESIKNKDHAKLVGLLSVEGAITSSDYMNKKKVEPVLFINHRLVSCGPLKRSILAAYYFFLPKGNHPFIYLSLEIEPRNVDVNIHPTKREVRFLNEDEIIEIVTDLVQLTLSSHDSARKIPTQTVLSKPRTQPTEPPTKKYRQENKLVRVDASQAKLSFLVPTSADLNPSKTDDLIITLSSERERTSLRLESITFLEDELAQKVHKSLTRIITNASYIGVVDEYRRLCCFQYDVNLYLCDYAALLQELYYQIGLTEFANFGEYLLEPKLTIEKLLAPLYETNSDLVSMDVVTRTINDNQEMLNDYFQINVQDNRLISIPLIHQDIVPSTFKLPHFIYRLGTKVDYENEKLCLQEILQQIALLYVPDAIPIADPADGGGSDARDTEAAENSTRRQLVDRVLEYVIFPLMKERFLVPNNLSSSIIQIADLPGLYRVFERC</sequence>
<dbReference type="Proteomes" id="UP001241377">
    <property type="component" value="Unassembled WGS sequence"/>
</dbReference>
<gene>
    <name evidence="1" type="ORF">QFC19_003838</name>
</gene>
<accession>A0ACC2VZF7</accession>
<comment type="caution">
    <text evidence="1">The sequence shown here is derived from an EMBL/GenBank/DDBJ whole genome shotgun (WGS) entry which is preliminary data.</text>
</comment>
<keyword evidence="2" id="KW-1185">Reference proteome</keyword>
<evidence type="ECO:0000313" key="2">
    <source>
        <dbReference type="Proteomes" id="UP001241377"/>
    </source>
</evidence>
<name>A0ACC2VZF7_9TREE</name>